<evidence type="ECO:0000256" key="7">
    <source>
        <dbReference type="RuleBase" id="RU363067"/>
    </source>
</evidence>
<dbReference type="SMART" id="SM00065">
    <property type="entry name" value="GAF"/>
    <property type="match status" value="2"/>
</dbReference>
<evidence type="ECO:0000259" key="9">
    <source>
        <dbReference type="PROSITE" id="PS51845"/>
    </source>
</evidence>
<comment type="cofactor">
    <cofactor evidence="7">
        <name>a divalent metal cation</name>
        <dbReference type="ChEBI" id="CHEBI:60240"/>
    </cofactor>
    <text evidence="7">Binds 2 divalent metal cations per subunit. Site 1 may preferentially bind zinc ions, while site 2 has a preference for magnesium and/or manganese ions.</text>
</comment>
<feature type="active site" description="Proton donor" evidence="4">
    <location>
        <position position="455"/>
    </location>
</feature>
<organism evidence="10 11">
    <name type="scientific">Sinocyclocheilus anshuiensis</name>
    <dbReference type="NCBI Taxonomy" id="1608454"/>
    <lineage>
        <taxon>Eukaryota</taxon>
        <taxon>Metazoa</taxon>
        <taxon>Chordata</taxon>
        <taxon>Craniata</taxon>
        <taxon>Vertebrata</taxon>
        <taxon>Euteleostomi</taxon>
        <taxon>Actinopterygii</taxon>
        <taxon>Neopterygii</taxon>
        <taxon>Teleostei</taxon>
        <taxon>Ostariophysi</taxon>
        <taxon>Cypriniformes</taxon>
        <taxon>Cyprinidae</taxon>
        <taxon>Cyprininae</taxon>
        <taxon>Sinocyclocheilus</taxon>
    </lineage>
</organism>
<feature type="binding site" evidence="6">
    <location>
        <position position="493"/>
    </location>
    <ligand>
        <name>Zn(2+)</name>
        <dbReference type="ChEBI" id="CHEBI:29105"/>
        <label>1</label>
    </ligand>
</feature>
<feature type="region of interest" description="Disordered" evidence="8">
    <location>
        <begin position="723"/>
        <end position="748"/>
    </location>
</feature>
<dbReference type="InterPro" id="IPR002073">
    <property type="entry name" value="PDEase_catalytic_dom"/>
</dbReference>
<feature type="binding site" evidence="6">
    <location>
        <position position="459"/>
    </location>
    <ligand>
        <name>Zn(2+)</name>
        <dbReference type="ChEBI" id="CHEBI:29105"/>
        <label>1</label>
    </ligand>
</feature>
<feature type="binding site" evidence="6">
    <location>
        <position position="604"/>
    </location>
    <ligand>
        <name>Zn(2+)</name>
        <dbReference type="ChEBI" id="CHEBI:29105"/>
        <label>1</label>
    </ligand>
</feature>
<dbReference type="InterPro" id="IPR003018">
    <property type="entry name" value="GAF"/>
</dbReference>
<evidence type="ECO:0000256" key="2">
    <source>
        <dbReference type="ARBA" id="ARBA00022723"/>
    </source>
</evidence>
<dbReference type="SUPFAM" id="SSF55781">
    <property type="entry name" value="GAF domain-like"/>
    <property type="match status" value="2"/>
</dbReference>
<dbReference type="GO" id="GO:0007165">
    <property type="term" value="P:signal transduction"/>
    <property type="evidence" value="ECO:0007669"/>
    <property type="project" value="InterPro"/>
</dbReference>
<dbReference type="Ensembl" id="ENSSANT00000060238.1">
    <property type="protein sequence ID" value="ENSSANP00000056601.1"/>
    <property type="gene ID" value="ENSSANG00000028249.1"/>
</dbReference>
<evidence type="ECO:0000256" key="5">
    <source>
        <dbReference type="PIRSR" id="PIRSR623088-2"/>
    </source>
</evidence>
<evidence type="ECO:0000256" key="8">
    <source>
        <dbReference type="SAM" id="MobiDB-lite"/>
    </source>
</evidence>
<keyword evidence="2 6" id="KW-0479">Metal-binding</keyword>
<keyword evidence="3 7" id="KW-0378">Hydrolase</keyword>
<dbReference type="SUPFAM" id="SSF109604">
    <property type="entry name" value="HD-domain/PDEase-like"/>
    <property type="match status" value="1"/>
</dbReference>
<dbReference type="GO" id="GO:0004114">
    <property type="term" value="F:3',5'-cyclic-nucleotide phosphodiesterase activity"/>
    <property type="evidence" value="ECO:0007669"/>
    <property type="project" value="InterPro"/>
</dbReference>
<feature type="binding site" evidence="6">
    <location>
        <position position="494"/>
    </location>
    <ligand>
        <name>Zn(2+)</name>
        <dbReference type="ChEBI" id="CHEBI:29105"/>
        <label>2</label>
    </ligand>
</feature>
<evidence type="ECO:0000256" key="6">
    <source>
        <dbReference type="PIRSR" id="PIRSR623088-3"/>
    </source>
</evidence>
<dbReference type="FunFam" id="3.30.450.40:FF:000011">
    <property type="entry name" value="Phosphodiesterase"/>
    <property type="match status" value="1"/>
</dbReference>
<feature type="domain" description="PDEase" evidence="9">
    <location>
        <begin position="382"/>
        <end position="699"/>
    </location>
</feature>
<dbReference type="InterPro" id="IPR036971">
    <property type="entry name" value="PDEase_catalytic_dom_sf"/>
</dbReference>
<dbReference type="Pfam" id="PF00233">
    <property type="entry name" value="PDEase_I"/>
    <property type="match status" value="1"/>
</dbReference>
<sequence length="780" mass="88174">MEDGPPSTSCFRRFTDCFLGSSLTDEKVKAYLSLHPQMLDEFVLESVSAETVDRWLKRKSSSQPAGTDSWPCQYQDTNMQSVVYELNSYMEQRLDTGGDNKLLLYELCNIIKTATKADGFALYFLGECNNSLCLFTPTGAKEGLPGLIPSGPITFGTTIGAHVAKTRKTLLVEDIMGDERFPHGTGQDSGIRVHSVLCLPILTAIGDLIAILELHRHLGREPFNLSHLEVATANLAWASVAIHQVQVCRGLAKQTELNDFLLDVSKTYFDNIVAIDSLLEHIMIYAKNLVNADRCALFQVDHNNKELYSDLFDIGEENEGKPVFRKTKEIRFSIEKGIAGQVARTGEVLNIPDAYADPRFNRHSECIYRVTMEKLSYHSICTSEEWKTLTHLSLPSAIYKEIELFHFDVAPFEELWPAIFVYMVHNSCGKNSFEQEKLCRFTMSVRKNYRRVPYHNWKHAVTVAHCMYAILLKTTGIFTELERKGLLIACLCHDLDHRGYSNSYLQKFDHPLAALYSTSTMEQHHFSQTVSILQLEGHNIFSNLTSSEYEQVLEIIRKAIIATDLALYFGNRKQLTELLATGVLDLNNRAHRDRVIGLMMTACDLCSVTKLWSVTQLTANDIYAEFWAEGDEIKKIGMQPIPMMDRDKKDEVPQGQVGFYNAVAIPCYTTLSELFPPSSPLLTACRENLAQWEQIVQGEDTSTWASTNEWTIESVAPVPQHHLHPARDTGLPVDSPTSCRDRRKCRGQAGKDTFRKNKQNIMLPQWVTEAYTLMTSGLPC</sequence>
<evidence type="ECO:0000256" key="3">
    <source>
        <dbReference type="ARBA" id="ARBA00022801"/>
    </source>
</evidence>
<dbReference type="Gene3D" id="1.10.1300.10">
    <property type="entry name" value="3'5'-cyclic nucleotide phosphodiesterase, catalytic domain"/>
    <property type="match status" value="1"/>
</dbReference>
<dbReference type="AlphaFoldDB" id="A0A671PGI6"/>
<feature type="binding site" evidence="5">
    <location>
        <begin position="455"/>
        <end position="459"/>
    </location>
    <ligand>
        <name>AMP</name>
        <dbReference type="ChEBI" id="CHEBI:456215"/>
    </ligand>
</feature>
<evidence type="ECO:0000313" key="10">
    <source>
        <dbReference type="Ensembl" id="ENSSANP00000056601.1"/>
    </source>
</evidence>
<reference evidence="10" key="2">
    <citation type="submission" date="2025-09" db="UniProtKB">
        <authorList>
            <consortium name="Ensembl"/>
        </authorList>
    </citation>
    <scope>IDENTIFICATION</scope>
</reference>
<evidence type="ECO:0000313" key="11">
    <source>
        <dbReference type="Proteomes" id="UP000472260"/>
    </source>
</evidence>
<dbReference type="PROSITE" id="PS51845">
    <property type="entry name" value="PDEASE_I_2"/>
    <property type="match status" value="1"/>
</dbReference>
<dbReference type="Proteomes" id="UP000472260">
    <property type="component" value="Unassembled WGS sequence"/>
</dbReference>
<keyword evidence="1" id="KW-0140">cGMP</keyword>
<dbReference type="SMART" id="SM00471">
    <property type="entry name" value="HDc"/>
    <property type="match status" value="1"/>
</dbReference>
<dbReference type="Gene3D" id="3.30.450.40">
    <property type="match status" value="2"/>
</dbReference>
<dbReference type="EC" id="3.1.4.-" evidence="7"/>
<dbReference type="InterPro" id="IPR003607">
    <property type="entry name" value="HD/PDEase_dom"/>
</dbReference>
<dbReference type="GO" id="GO:0046872">
    <property type="term" value="F:metal ion binding"/>
    <property type="evidence" value="ECO:0007669"/>
    <property type="project" value="UniProtKB-KW"/>
</dbReference>
<gene>
    <name evidence="10" type="primary">LOC107660237</name>
</gene>
<feature type="binding site" evidence="6">
    <location>
        <position position="494"/>
    </location>
    <ligand>
        <name>Zn(2+)</name>
        <dbReference type="ChEBI" id="CHEBI:29105"/>
        <label>1</label>
    </ligand>
</feature>
<keyword evidence="11" id="KW-1185">Reference proteome</keyword>
<dbReference type="InterPro" id="IPR023088">
    <property type="entry name" value="PDEase"/>
</dbReference>
<dbReference type="PROSITE" id="PS00126">
    <property type="entry name" value="PDEASE_I_1"/>
    <property type="match status" value="1"/>
</dbReference>
<feature type="binding site" evidence="5">
    <location>
        <position position="656"/>
    </location>
    <ligand>
        <name>AMP</name>
        <dbReference type="ChEBI" id="CHEBI:456215"/>
    </ligand>
</feature>
<dbReference type="PRINTS" id="PR00387">
    <property type="entry name" value="PDIESTERASE1"/>
</dbReference>
<evidence type="ECO:0000256" key="1">
    <source>
        <dbReference type="ARBA" id="ARBA00022535"/>
    </source>
</evidence>
<feature type="binding site" evidence="5">
    <location>
        <position position="494"/>
    </location>
    <ligand>
        <name>AMP</name>
        <dbReference type="ChEBI" id="CHEBI:456215"/>
    </ligand>
</feature>
<evidence type="ECO:0000256" key="4">
    <source>
        <dbReference type="PIRSR" id="PIRSR623088-1"/>
    </source>
</evidence>
<proteinExistence type="inferred from homology"/>
<dbReference type="FunFam" id="1.10.1300.10:FF:000007">
    <property type="entry name" value="Phosphodiesterase 10A"/>
    <property type="match status" value="1"/>
</dbReference>
<feature type="binding site" evidence="5">
    <location>
        <position position="604"/>
    </location>
    <ligand>
        <name>AMP</name>
        <dbReference type="ChEBI" id="CHEBI:456215"/>
    </ligand>
</feature>
<accession>A0A671PGI6</accession>
<reference evidence="10" key="1">
    <citation type="submission" date="2025-08" db="UniProtKB">
        <authorList>
            <consortium name="Ensembl"/>
        </authorList>
    </citation>
    <scope>IDENTIFICATION</scope>
</reference>
<name>A0A671PGI6_9TELE</name>
<dbReference type="Pfam" id="PF01590">
    <property type="entry name" value="GAF"/>
    <property type="match status" value="2"/>
</dbReference>
<dbReference type="CDD" id="cd00077">
    <property type="entry name" value="HDc"/>
    <property type="match status" value="1"/>
</dbReference>
<dbReference type="InterPro" id="IPR023174">
    <property type="entry name" value="PDEase_CS"/>
</dbReference>
<comment type="similarity">
    <text evidence="7">Belongs to the cyclic nucleotide phosphodiesterase family.</text>
</comment>
<dbReference type="PANTHER" id="PTHR11347">
    <property type="entry name" value="CYCLIC NUCLEOTIDE PHOSPHODIESTERASE"/>
    <property type="match status" value="1"/>
</dbReference>
<protein>
    <recommendedName>
        <fullName evidence="7">Phosphodiesterase</fullName>
        <ecNumber evidence="7">3.1.4.-</ecNumber>
    </recommendedName>
</protein>
<dbReference type="InterPro" id="IPR029016">
    <property type="entry name" value="GAF-like_dom_sf"/>
</dbReference>